<evidence type="ECO:0000313" key="2">
    <source>
        <dbReference type="EMBL" id="ORE07653.1"/>
    </source>
</evidence>
<feature type="region of interest" description="Disordered" evidence="1">
    <location>
        <begin position="146"/>
        <end position="184"/>
    </location>
</feature>
<feature type="region of interest" description="Disordered" evidence="1">
    <location>
        <begin position="12"/>
        <end position="42"/>
    </location>
</feature>
<organism evidence="2">
    <name type="scientific">Rhizopus microsporus var. microsporus</name>
    <dbReference type="NCBI Taxonomy" id="86635"/>
    <lineage>
        <taxon>Eukaryota</taxon>
        <taxon>Fungi</taxon>
        <taxon>Fungi incertae sedis</taxon>
        <taxon>Mucoromycota</taxon>
        <taxon>Mucoromycotina</taxon>
        <taxon>Mucoromycetes</taxon>
        <taxon>Mucorales</taxon>
        <taxon>Mucorineae</taxon>
        <taxon>Rhizopodaceae</taxon>
        <taxon>Rhizopus</taxon>
    </lineage>
</organism>
<evidence type="ECO:0000256" key="1">
    <source>
        <dbReference type="SAM" id="MobiDB-lite"/>
    </source>
</evidence>
<dbReference type="Proteomes" id="UP000242414">
    <property type="component" value="Unassembled WGS sequence"/>
</dbReference>
<dbReference type="AlphaFoldDB" id="A0A1X0R6J6"/>
<accession>A0A1X0R6J6</accession>
<dbReference type="OrthoDB" id="2290357at2759"/>
<dbReference type="VEuPathDB" id="FungiDB:BCV72DRAFT_334997"/>
<gene>
    <name evidence="2" type="ORF">BCV72DRAFT_334997</name>
</gene>
<feature type="compositionally biased region" description="Low complexity" evidence="1">
    <location>
        <begin position="90"/>
        <end position="107"/>
    </location>
</feature>
<sequence>MPVFDVCKAEPRRDHRRQTSLASSFDVTSTTTGTTTTTSSSSLRPISSFEVLFSRLLDVLIFTSAIAIATYSYLTGTLFSSSFVESSVSTTTTTTTSSPSTPTASTPTHHHKIQYKLPYKYEEPDLIKRRRIQEWTQEQKLTYTKKRHSSTSLLENKKVQLPRNTKRDKKRTQSLSSLSIDRQPEEILLSRMEERLQSLIQQGQEALLSPVKYNK</sequence>
<dbReference type="EMBL" id="KV921900">
    <property type="protein sequence ID" value="ORE07653.1"/>
    <property type="molecule type" value="Genomic_DNA"/>
</dbReference>
<feature type="compositionally biased region" description="Low complexity" evidence="1">
    <location>
        <begin position="23"/>
        <end position="42"/>
    </location>
</feature>
<protein>
    <submittedName>
        <fullName evidence="2">Uncharacterized protein</fullName>
    </submittedName>
</protein>
<proteinExistence type="predicted"/>
<reference evidence="2" key="1">
    <citation type="journal article" date="2016" name="Proc. Natl. Acad. Sci. U.S.A.">
        <title>Lipid metabolic changes in an early divergent fungus govern the establishment of a mutualistic symbiosis with endobacteria.</title>
        <authorList>
            <person name="Lastovetsky O.A."/>
            <person name="Gaspar M.L."/>
            <person name="Mondo S.J."/>
            <person name="LaButti K.M."/>
            <person name="Sandor L."/>
            <person name="Grigoriev I.V."/>
            <person name="Henry S.A."/>
            <person name="Pawlowska T.E."/>
        </authorList>
    </citation>
    <scope>NUCLEOTIDE SEQUENCE [LARGE SCALE GENOMIC DNA]</scope>
    <source>
        <strain evidence="2">ATCC 52814</strain>
    </source>
</reference>
<name>A0A1X0R6J6_RHIZD</name>
<feature type="region of interest" description="Disordered" evidence="1">
    <location>
        <begin position="90"/>
        <end position="111"/>
    </location>
</feature>